<accession>A0ACC5R7I0</accession>
<evidence type="ECO:0000313" key="1">
    <source>
        <dbReference type="EMBL" id="MBK1868610.1"/>
    </source>
</evidence>
<reference evidence="1" key="1">
    <citation type="submission" date="2021-01" db="EMBL/GenBank/DDBJ databases">
        <authorList>
            <person name="Sun Q."/>
        </authorList>
    </citation>
    <scope>NUCLEOTIDE SEQUENCE</scope>
    <source>
        <strain evidence="1">YIM B02566</strain>
    </source>
</reference>
<organism evidence="1 2">
    <name type="scientific">Taklimakanibacter albus</name>
    <dbReference type="NCBI Taxonomy" id="2800327"/>
    <lineage>
        <taxon>Bacteria</taxon>
        <taxon>Pseudomonadati</taxon>
        <taxon>Pseudomonadota</taxon>
        <taxon>Alphaproteobacteria</taxon>
        <taxon>Hyphomicrobiales</taxon>
        <taxon>Aestuariivirgaceae</taxon>
        <taxon>Taklimakanibacter</taxon>
    </lineage>
</organism>
<evidence type="ECO:0000313" key="2">
    <source>
        <dbReference type="Proteomes" id="UP000616151"/>
    </source>
</evidence>
<keyword evidence="2" id="KW-1185">Reference proteome</keyword>
<protein>
    <submittedName>
        <fullName evidence="1">Uncharacterized protein</fullName>
    </submittedName>
</protein>
<gene>
    <name evidence="1" type="ORF">JHL16_19805</name>
</gene>
<comment type="caution">
    <text evidence="1">The sequence shown here is derived from an EMBL/GenBank/DDBJ whole genome shotgun (WGS) entry which is preliminary data.</text>
</comment>
<name>A0ACC5R7I0_9HYPH</name>
<dbReference type="Proteomes" id="UP000616151">
    <property type="component" value="Unassembled WGS sequence"/>
</dbReference>
<dbReference type="EMBL" id="JAENHL010000007">
    <property type="protein sequence ID" value="MBK1868610.1"/>
    <property type="molecule type" value="Genomic_DNA"/>
</dbReference>
<proteinExistence type="predicted"/>
<sequence length="255" mass="28284">MKLIRLLALCLGIAGSVIFTGAFAASWTSEHFIGETAREVIRYRVAQEMNAKVDALGAEFLVDKAKILFKEKAREIELLKLALKSKLPEIVTGIANQMTDPRCPCRKWTPEPVRNVLLAMLADATQIQDRLAGLIKTKYLEVEAQLTREYRIFTGTNALAFILLTVAVLVRRRAGLHFLPVGLILLLATGVTSYFYLFNQNWLHTIVFGDYVGFAYSAYLGFVFAALGDILLNRARVTTAVLDVVLAPFTAISPC</sequence>